<dbReference type="GO" id="GO:0005737">
    <property type="term" value="C:cytoplasm"/>
    <property type="evidence" value="ECO:0007669"/>
    <property type="project" value="TreeGrafter"/>
</dbReference>
<dbReference type="Gene3D" id="1.10.196.20">
    <property type="match status" value="1"/>
</dbReference>
<dbReference type="GO" id="GO:0004494">
    <property type="term" value="F:methylmalonyl-CoA mutase activity"/>
    <property type="evidence" value="ECO:0007669"/>
    <property type="project" value="UniProtKB-EC"/>
</dbReference>
<dbReference type="SUPFAM" id="SSF51703">
    <property type="entry name" value="Cobalamin (vitamin B12)-dependent enzymes"/>
    <property type="match status" value="1"/>
</dbReference>
<evidence type="ECO:0000256" key="5">
    <source>
        <dbReference type="ARBA" id="ARBA00023285"/>
    </source>
</evidence>
<evidence type="ECO:0000256" key="3">
    <source>
        <dbReference type="ARBA" id="ARBA00022628"/>
    </source>
</evidence>
<evidence type="ECO:0000256" key="4">
    <source>
        <dbReference type="ARBA" id="ARBA00023235"/>
    </source>
</evidence>
<comment type="cofactor">
    <cofactor evidence="1">
        <name>adenosylcob(III)alamin</name>
        <dbReference type="ChEBI" id="CHEBI:18408"/>
    </cofactor>
</comment>
<evidence type="ECO:0000256" key="1">
    <source>
        <dbReference type="ARBA" id="ARBA00001922"/>
    </source>
</evidence>
<dbReference type="GO" id="GO:0031419">
    <property type="term" value="F:cobalamin binding"/>
    <property type="evidence" value="ECO:0007669"/>
    <property type="project" value="UniProtKB-KW"/>
</dbReference>
<evidence type="ECO:0000259" key="6">
    <source>
        <dbReference type="Pfam" id="PF01642"/>
    </source>
</evidence>
<evidence type="ECO:0000256" key="2">
    <source>
        <dbReference type="ARBA" id="ARBA00008465"/>
    </source>
</evidence>
<dbReference type="GO" id="GO:0019678">
    <property type="term" value="P:propionate metabolic process, methylmalonyl pathway"/>
    <property type="evidence" value="ECO:0007669"/>
    <property type="project" value="TreeGrafter"/>
</dbReference>
<comment type="similarity">
    <text evidence="2">Belongs to the methylmalonyl-CoA mutase family.</text>
</comment>
<dbReference type="SUPFAM" id="SSF52242">
    <property type="entry name" value="Cobalamin (vitamin B12)-binding domain"/>
    <property type="match status" value="1"/>
</dbReference>
<dbReference type="Gene3D" id="3.20.20.240">
    <property type="entry name" value="Methylmalonyl-CoA mutase"/>
    <property type="match status" value="1"/>
</dbReference>
<dbReference type="InterPro" id="IPR036724">
    <property type="entry name" value="Cobalamin-bd_sf"/>
</dbReference>
<dbReference type="PANTHER" id="PTHR48101:SF4">
    <property type="entry name" value="METHYLMALONYL-COA MUTASE, MITOCHONDRIAL"/>
    <property type="match status" value="1"/>
</dbReference>
<proteinExistence type="inferred from homology"/>
<dbReference type="CDD" id="cd03677">
    <property type="entry name" value="MM_CoA_mutase_beta"/>
    <property type="match status" value="1"/>
</dbReference>
<dbReference type="PANTHER" id="PTHR48101">
    <property type="entry name" value="METHYLMALONYL-COA MUTASE, MITOCHONDRIAL-RELATED"/>
    <property type="match status" value="1"/>
</dbReference>
<dbReference type="EMBL" id="BJZO01000016">
    <property type="protein sequence ID" value="GEO80795.1"/>
    <property type="molecule type" value="Genomic_DNA"/>
</dbReference>
<dbReference type="RefSeq" id="WP_147162842.1">
    <property type="nucleotide sequence ID" value="NZ_BJZO01000016.1"/>
</dbReference>
<keyword evidence="8" id="KW-1185">Reference proteome</keyword>
<dbReference type="GO" id="GO:0046872">
    <property type="term" value="F:metal ion binding"/>
    <property type="evidence" value="ECO:0007669"/>
    <property type="project" value="InterPro"/>
</dbReference>
<comment type="caution">
    <text evidence="7">The sequence shown here is derived from an EMBL/GenBank/DDBJ whole genome shotgun (WGS) entry which is preliminary data.</text>
</comment>
<keyword evidence="4" id="KW-0413">Isomerase</keyword>
<reference evidence="7 8" key="1">
    <citation type="submission" date="2019-07" db="EMBL/GenBank/DDBJ databases">
        <title>Whole genome shotgun sequence of Rhodospirillum oryzae NBRC 107573.</title>
        <authorList>
            <person name="Hosoyama A."/>
            <person name="Uohara A."/>
            <person name="Ohji S."/>
            <person name="Ichikawa N."/>
        </authorList>
    </citation>
    <scope>NUCLEOTIDE SEQUENCE [LARGE SCALE GENOMIC DNA]</scope>
    <source>
        <strain evidence="7 8">NBRC 107573</strain>
    </source>
</reference>
<dbReference type="AlphaFoldDB" id="A0A512H5P6"/>
<gene>
    <name evidence="7" type="ORF">ROR02_09260</name>
</gene>
<evidence type="ECO:0000313" key="7">
    <source>
        <dbReference type="EMBL" id="GEO80795.1"/>
    </source>
</evidence>
<dbReference type="Gene3D" id="3.40.50.280">
    <property type="entry name" value="Cobalamin-binding domain"/>
    <property type="match status" value="1"/>
</dbReference>
<dbReference type="Pfam" id="PF01642">
    <property type="entry name" value="MM_CoA_mutase"/>
    <property type="match status" value="1"/>
</dbReference>
<dbReference type="OrthoDB" id="9762378at2"/>
<dbReference type="InterPro" id="IPR016176">
    <property type="entry name" value="Cbl-dep_enz_cat"/>
</dbReference>
<protein>
    <submittedName>
        <fullName evidence="7">Methylmalonyl-CoA mutase</fullName>
    </submittedName>
</protein>
<keyword evidence="5" id="KW-0170">Cobalt</keyword>
<sequence>MTEHTLALAADFPAATQEDWLAQVNKALKGAPFDKKMVTRTHEGFVLQPLYTRLDWPGTDDPSGFPGGVPFTRGATAAGSAVSGWDVRQDVDHPDAAEANRLLLSDLERGATSVSLRLDMAGRLGLDPDAPAAAPLVGVDGVMIADLDDLDRALAGVYLDIAPVALQAGAAFEPAAALLGALWERRDVAPGKALGAFNADPLGTLARVGALPMSAERALERVGALAAHTAATWPKVTAVGVDGAPYHDGGASEIQTLAAMLATGIAYLRAMEKAGLDLGTAAGQIVFSIPMDADFFMGIAKLRALRRLWGRVLEACAVPEAERCVRVGATTARRMLSRRDPWVNMLRTTVAAFAGAVGGADSLTVAPFDSALGIPGDFSRRIARNVQILLQEESNVGRVIDPAGGSWYVETLTDHLTRDAWSRFQGIEEAGGLLAVLADGSWPARIEETWTGRAKAVATRRDALTGLNEFPNLKEAPVETVAVDLDALRAARCARLPADRAAAAEVADTGTAILAAARGATLGALSAALSDGEAACVVPVRPHTLGEDFEALRDAADAHKDKTGAWPGVFLVTLGPVSEHTGRATFARNLFEAGGIEGLPGGVLESDDEAVAAWKASGTSVAVLCATDERYATQAESLARALKAAGVGRLYLAGRPGEAADAWKAAGIDQYIFVGCDVLGTLRDLHAHLGLPVEGSTP</sequence>
<keyword evidence="3" id="KW-0846">Cobalamin</keyword>
<feature type="domain" description="Methylmalonyl-CoA mutase alpha/beta chain catalytic" evidence="6">
    <location>
        <begin position="41"/>
        <end position="509"/>
    </location>
</feature>
<evidence type="ECO:0000313" key="8">
    <source>
        <dbReference type="Proteomes" id="UP000321567"/>
    </source>
</evidence>
<dbReference type="InterPro" id="IPR024067">
    <property type="entry name" value="Me-malonyl-CoA_mutase_sm_su_N"/>
</dbReference>
<organism evidence="7 8">
    <name type="scientific">Pararhodospirillum oryzae</name>
    <dbReference type="NCBI Taxonomy" id="478448"/>
    <lineage>
        <taxon>Bacteria</taxon>
        <taxon>Pseudomonadati</taxon>
        <taxon>Pseudomonadota</taxon>
        <taxon>Alphaproteobacteria</taxon>
        <taxon>Rhodospirillales</taxon>
        <taxon>Rhodospirillaceae</taxon>
        <taxon>Pararhodospirillum</taxon>
    </lineage>
</organism>
<name>A0A512H5P6_9PROT</name>
<accession>A0A512H5P6</accession>
<dbReference type="Proteomes" id="UP000321567">
    <property type="component" value="Unassembled WGS sequence"/>
</dbReference>
<dbReference type="InterPro" id="IPR006099">
    <property type="entry name" value="MeMalonylCoA_mutase_a/b_cat"/>
</dbReference>